<sequence>MVTVGKGLVDVCPSIFSLHTFTQPYRDMCQEPLRKGYIEMARSAGPKKGLSTSHARVVALINVVMRHAVHEKVWGFSYIRATRRARTKT</sequence>
<dbReference type="HOGENOM" id="CLU_2455585_0_0_1"/>
<dbReference type="AlphaFoldDB" id="A0A0C9YTI2"/>
<dbReference type="EMBL" id="KN833986">
    <property type="protein sequence ID" value="KIK13592.1"/>
    <property type="molecule type" value="Genomic_DNA"/>
</dbReference>
<proteinExistence type="predicted"/>
<reference evidence="1 3" key="1">
    <citation type="submission" date="2014-04" db="EMBL/GenBank/DDBJ databases">
        <authorList>
            <consortium name="DOE Joint Genome Institute"/>
            <person name="Kuo A."/>
            <person name="Kohler A."/>
            <person name="Costa M.D."/>
            <person name="Nagy L.G."/>
            <person name="Floudas D."/>
            <person name="Copeland A."/>
            <person name="Barry K.W."/>
            <person name="Cichocki N."/>
            <person name="Veneault-Fourrey C."/>
            <person name="LaButti K."/>
            <person name="Lindquist E.A."/>
            <person name="Lipzen A."/>
            <person name="Lundell T."/>
            <person name="Morin E."/>
            <person name="Murat C."/>
            <person name="Sun H."/>
            <person name="Tunlid A."/>
            <person name="Henrissat B."/>
            <person name="Grigoriev I.V."/>
            <person name="Hibbett D.S."/>
            <person name="Martin F."/>
            <person name="Nordberg H.P."/>
            <person name="Cantor M.N."/>
            <person name="Hua S.X."/>
        </authorList>
    </citation>
    <scope>NUCLEOTIDE SEQUENCE [LARGE SCALE GENOMIC DNA]</scope>
    <source>
        <strain evidence="1 3">441</strain>
    </source>
</reference>
<name>A0A0C9YTI2_9AGAM</name>
<evidence type="ECO:0000313" key="3">
    <source>
        <dbReference type="Proteomes" id="UP000054018"/>
    </source>
</evidence>
<accession>A0A0C9YTI2</accession>
<dbReference type="Proteomes" id="UP000054018">
    <property type="component" value="Unassembled WGS sequence"/>
</dbReference>
<reference evidence="3" key="2">
    <citation type="submission" date="2015-01" db="EMBL/GenBank/DDBJ databases">
        <title>Evolutionary Origins and Diversification of the Mycorrhizal Mutualists.</title>
        <authorList>
            <consortium name="DOE Joint Genome Institute"/>
            <consortium name="Mycorrhizal Genomics Consortium"/>
            <person name="Kohler A."/>
            <person name="Kuo A."/>
            <person name="Nagy L.G."/>
            <person name="Floudas D."/>
            <person name="Copeland A."/>
            <person name="Barry K.W."/>
            <person name="Cichocki N."/>
            <person name="Veneault-Fourrey C."/>
            <person name="LaButti K."/>
            <person name="Lindquist E.A."/>
            <person name="Lipzen A."/>
            <person name="Lundell T."/>
            <person name="Morin E."/>
            <person name="Murat C."/>
            <person name="Riley R."/>
            <person name="Ohm R."/>
            <person name="Sun H."/>
            <person name="Tunlid A."/>
            <person name="Henrissat B."/>
            <person name="Grigoriev I.V."/>
            <person name="Hibbett D.S."/>
            <person name="Martin F."/>
        </authorList>
    </citation>
    <scope>NUCLEOTIDE SEQUENCE [LARGE SCALE GENOMIC DNA]</scope>
    <source>
        <strain evidence="2 3">441</strain>
    </source>
</reference>
<dbReference type="OrthoDB" id="2708770at2759"/>
<protein>
    <submittedName>
        <fullName evidence="1">Uncharacterized protein</fullName>
    </submittedName>
</protein>
<keyword evidence="3" id="KW-1185">Reference proteome</keyword>
<dbReference type="EMBL" id="KN833765">
    <property type="protein sequence ID" value="KIK20377.1"/>
    <property type="molecule type" value="Genomic_DNA"/>
</dbReference>
<evidence type="ECO:0000313" key="1">
    <source>
        <dbReference type="EMBL" id="KIK13592.1"/>
    </source>
</evidence>
<evidence type="ECO:0000313" key="2">
    <source>
        <dbReference type="EMBL" id="KIK20377.1"/>
    </source>
</evidence>
<organism evidence="1 3">
    <name type="scientific">Pisolithus microcarpus 441</name>
    <dbReference type="NCBI Taxonomy" id="765257"/>
    <lineage>
        <taxon>Eukaryota</taxon>
        <taxon>Fungi</taxon>
        <taxon>Dikarya</taxon>
        <taxon>Basidiomycota</taxon>
        <taxon>Agaricomycotina</taxon>
        <taxon>Agaricomycetes</taxon>
        <taxon>Agaricomycetidae</taxon>
        <taxon>Boletales</taxon>
        <taxon>Sclerodermatineae</taxon>
        <taxon>Pisolithaceae</taxon>
        <taxon>Pisolithus</taxon>
    </lineage>
</organism>
<gene>
    <name evidence="2" type="ORF">PISMIDRAFT_682325</name>
    <name evidence="1" type="ORF">PISMIDRAFT_688559</name>
</gene>
<reference evidence="1" key="3">
    <citation type="submission" date="2015-02" db="EMBL/GenBank/DDBJ databases">
        <title>Evolutionary Origins and Diversification of the Mycorrhizal Mutualists.</title>
        <authorList>
            <consortium name="DOE Joint Genome Institute"/>
            <consortium name="Mycorrhizal Genomics Consortium"/>
            <person name="Kohler A."/>
            <person name="Kuo A."/>
            <person name="Nagy L.G."/>
            <person name="Floudas D."/>
            <person name="Copeland A."/>
            <person name="Barry K.W."/>
            <person name="Cichocki N."/>
            <person name="Veneault-Fourrey C."/>
            <person name="LaButti K."/>
            <person name="Lindquist E.A."/>
            <person name="Lipzen A."/>
            <person name="Lundell T."/>
            <person name="Morin E."/>
            <person name="Murat C."/>
            <person name="Riley R."/>
            <person name="Ohm R."/>
            <person name="Sun H."/>
            <person name="Tunlid A."/>
            <person name="Henrissat B."/>
            <person name="Grigoriev I.V."/>
            <person name="Hibbett D.S."/>
            <person name="Martin F."/>
        </authorList>
    </citation>
    <scope>NUCLEOTIDE SEQUENCE</scope>
    <source>
        <strain evidence="1">441</strain>
    </source>
</reference>